<dbReference type="HOGENOM" id="CLU_121832_1_0_3"/>
<dbReference type="SUPFAM" id="SSF52038">
    <property type="entry name" value="Barstar-related"/>
    <property type="match status" value="1"/>
</dbReference>
<dbReference type="PATRIC" id="fig|388467.6.peg.1272"/>
<dbReference type="STRING" id="388467.A19Y_1332"/>
<evidence type="ECO:0000313" key="3">
    <source>
        <dbReference type="EMBL" id="KEI66400.1"/>
    </source>
</evidence>
<accession>A0A073CQX3</accession>
<comment type="similarity">
    <text evidence="1">Belongs to the barstar family.</text>
</comment>
<dbReference type="eggNOG" id="COG2732">
    <property type="taxonomic scope" value="Bacteria"/>
</dbReference>
<dbReference type="Pfam" id="PF01337">
    <property type="entry name" value="Barstar"/>
    <property type="match status" value="1"/>
</dbReference>
<dbReference type="AlphaFoldDB" id="A0A073CQX3"/>
<dbReference type="Gene3D" id="3.30.370.10">
    <property type="entry name" value="Barstar-like"/>
    <property type="match status" value="1"/>
</dbReference>
<proteinExistence type="inferred from homology"/>
<dbReference type="EMBL" id="CM002803">
    <property type="protein sequence ID" value="KEI66400.1"/>
    <property type="molecule type" value="Genomic_DNA"/>
</dbReference>
<evidence type="ECO:0000313" key="4">
    <source>
        <dbReference type="Proteomes" id="UP000027395"/>
    </source>
</evidence>
<gene>
    <name evidence="3" type="ORF">A19Y_1332</name>
</gene>
<evidence type="ECO:0000259" key="2">
    <source>
        <dbReference type="Pfam" id="PF01337"/>
    </source>
</evidence>
<dbReference type="Proteomes" id="UP000027395">
    <property type="component" value="Chromosome"/>
</dbReference>
<reference evidence="3 4" key="1">
    <citation type="journal article" date="2014" name="Appl. Environ. Microbiol.">
        <title>Elucidation of insertion elements encoded on plasmids and in vitro construction of shuttle vectors from the toxic cyanobacterium Planktothrix.</title>
        <authorList>
            <person name="Christiansen G."/>
            <person name="Goesmann A."/>
            <person name="Kurmayer R."/>
        </authorList>
    </citation>
    <scope>NUCLEOTIDE SEQUENCE [LARGE SCALE GENOMIC DNA]</scope>
    <source>
        <strain evidence="3 4">NIVA-CYA 126/8</strain>
    </source>
</reference>
<protein>
    <recommendedName>
        <fullName evidence="2">Barstar (barnase inhibitor) domain-containing protein</fullName>
    </recommendedName>
</protein>
<dbReference type="RefSeq" id="WP_052369401.1">
    <property type="nucleotide sequence ID" value="NZ_CM002803.1"/>
</dbReference>
<dbReference type="InterPro" id="IPR000468">
    <property type="entry name" value="Barstar"/>
</dbReference>
<sequence length="135" mass="16059">MNQILDLIQGKSQPNIYQFPLDISPEDLSQLCQEYDCQLFYFEGTSINNKADFLKTASTVINLPEYFGYNWDAWQDCLTDLSWFEASSYLLVYDQWQNFAQDHPNDWQILNDVFSEAIAYWLKRNKRFYVLLVNP</sequence>
<feature type="domain" description="Barstar (barnase inhibitor)" evidence="2">
    <location>
        <begin position="38"/>
        <end position="132"/>
    </location>
</feature>
<organism evidence="3 4">
    <name type="scientific">Planktothrix agardhii (strain NIVA-CYA 126/8)</name>
    <dbReference type="NCBI Taxonomy" id="388467"/>
    <lineage>
        <taxon>Bacteria</taxon>
        <taxon>Bacillati</taxon>
        <taxon>Cyanobacteriota</taxon>
        <taxon>Cyanophyceae</taxon>
        <taxon>Oscillatoriophycideae</taxon>
        <taxon>Oscillatoriales</taxon>
        <taxon>Microcoleaceae</taxon>
        <taxon>Planktothrix</taxon>
    </lineage>
</organism>
<keyword evidence="4" id="KW-1185">Reference proteome</keyword>
<name>A0A073CQX3_PLAA1</name>
<evidence type="ECO:0000256" key="1">
    <source>
        <dbReference type="ARBA" id="ARBA00006845"/>
    </source>
</evidence>
<dbReference type="InterPro" id="IPR035905">
    <property type="entry name" value="Barstar-like_sf"/>
</dbReference>